<sequence>MGNKLKKGDLVVMHTSLEAELNEGRVWKCATDEITRSVSVVFLEGFSGHFATEFLQKVDVPVVESEMDLYNEIQRLKQELRFSNKKNEQFLNDWKKAETQANRATEQLADVTIELKNLQRSLLMEAGK</sequence>
<organism evidence="2 3">
    <name type="scientific">Bacillus altitudinis</name>
    <dbReference type="NCBI Taxonomy" id="293387"/>
    <lineage>
        <taxon>Bacteria</taxon>
        <taxon>Bacillati</taxon>
        <taxon>Bacillota</taxon>
        <taxon>Bacilli</taxon>
        <taxon>Bacillales</taxon>
        <taxon>Bacillaceae</taxon>
        <taxon>Bacillus</taxon>
    </lineage>
</organism>
<reference evidence="2 3" key="1">
    <citation type="submission" date="2024-06" db="EMBL/GenBank/DDBJ databases">
        <title>Construction of an artificial bacterial consortium using nitrogen cycle bacteria from Cuatro Cienegas Basin and a mangrove forest.</title>
        <authorList>
            <person name="Aguilera-Najera D."/>
            <person name="Marquez-Cianci L."/>
            <person name="Martinez-Perez E."/>
            <person name="Rosas-Barrera M."/>
            <person name="Rodriguez-Cruz U.E."/>
            <person name="Tapia-Lopez R."/>
            <person name="Eguiarte L.E."/>
            <person name="Souza-Saldivar V."/>
        </authorList>
    </citation>
    <scope>NUCLEOTIDE SEQUENCE [LARGE SCALE GENOMIC DNA]</scope>
    <source>
        <strain evidence="2 3">S14-15</strain>
    </source>
</reference>
<evidence type="ECO:0000313" key="3">
    <source>
        <dbReference type="Proteomes" id="UP001467674"/>
    </source>
</evidence>
<comment type="caution">
    <text evidence="2">The sequence shown here is derived from an EMBL/GenBank/DDBJ whole genome shotgun (WGS) entry which is preliminary data.</text>
</comment>
<keyword evidence="3" id="KW-1185">Reference proteome</keyword>
<gene>
    <name evidence="2" type="ORF">ABQG71_15615</name>
</gene>
<proteinExistence type="predicted"/>
<evidence type="ECO:0000313" key="2">
    <source>
        <dbReference type="EMBL" id="MER3122618.1"/>
    </source>
</evidence>
<keyword evidence="1" id="KW-0175">Coiled coil</keyword>
<dbReference type="EMBL" id="JBEOME010000009">
    <property type="protein sequence ID" value="MER3122618.1"/>
    <property type="molecule type" value="Genomic_DNA"/>
</dbReference>
<name>A0ABV1S7T5_BACAB</name>
<feature type="coiled-coil region" evidence="1">
    <location>
        <begin position="66"/>
        <end position="121"/>
    </location>
</feature>
<accession>A0ABV1S7T5</accession>
<dbReference type="RefSeq" id="WP_350386387.1">
    <property type="nucleotide sequence ID" value="NZ_JBEOME010000009.1"/>
</dbReference>
<dbReference type="Proteomes" id="UP001467674">
    <property type="component" value="Unassembled WGS sequence"/>
</dbReference>
<evidence type="ECO:0000256" key="1">
    <source>
        <dbReference type="SAM" id="Coils"/>
    </source>
</evidence>
<protein>
    <submittedName>
        <fullName evidence="2">Uncharacterized protein</fullName>
    </submittedName>
</protein>